<keyword evidence="1" id="KW-1133">Transmembrane helix</keyword>
<evidence type="ECO:0000313" key="3">
    <source>
        <dbReference type="Proteomes" id="UP000244162"/>
    </source>
</evidence>
<feature type="transmembrane region" description="Helical" evidence="1">
    <location>
        <begin position="48"/>
        <end position="68"/>
    </location>
</feature>
<accession>A0A2T5G0Z7</accession>
<protein>
    <submittedName>
        <fullName evidence="2">Uncharacterized protein</fullName>
    </submittedName>
</protein>
<keyword evidence="1" id="KW-0812">Transmembrane</keyword>
<dbReference type="EMBL" id="NWBU01000004">
    <property type="protein sequence ID" value="PTQ12817.1"/>
    <property type="molecule type" value="Genomic_DNA"/>
</dbReference>
<sequence>MTPQDRERIERTRFTILSAARASGAIIMLIGLWIWYGNVVRAGGHPPIGGALFAIGFVESLILPRWLIFKWRTPPNNP</sequence>
<dbReference type="Proteomes" id="UP000244162">
    <property type="component" value="Unassembled WGS sequence"/>
</dbReference>
<evidence type="ECO:0000256" key="1">
    <source>
        <dbReference type="SAM" id="Phobius"/>
    </source>
</evidence>
<organism evidence="2 3">
    <name type="scientific">Sphingomonas oleivorans</name>
    <dbReference type="NCBI Taxonomy" id="1735121"/>
    <lineage>
        <taxon>Bacteria</taxon>
        <taxon>Pseudomonadati</taxon>
        <taxon>Pseudomonadota</taxon>
        <taxon>Alphaproteobacteria</taxon>
        <taxon>Sphingomonadales</taxon>
        <taxon>Sphingomonadaceae</taxon>
        <taxon>Sphingomonas</taxon>
    </lineage>
</organism>
<comment type="caution">
    <text evidence="2">The sequence shown here is derived from an EMBL/GenBank/DDBJ whole genome shotgun (WGS) entry which is preliminary data.</text>
</comment>
<reference evidence="2 3" key="1">
    <citation type="submission" date="2017-09" db="EMBL/GenBank/DDBJ databases">
        <title>Sphingomonas panjinensis sp.nov., isolated from oil-contaminated soil.</title>
        <authorList>
            <person name="Wang L."/>
            <person name="Chen L."/>
        </authorList>
    </citation>
    <scope>NUCLEOTIDE SEQUENCE [LARGE SCALE GENOMIC DNA]</scope>
    <source>
        <strain evidence="2 3">FW-11</strain>
    </source>
</reference>
<dbReference type="OrthoDB" id="7583502at2"/>
<name>A0A2T5G0Z7_9SPHN</name>
<proteinExistence type="predicted"/>
<dbReference type="RefSeq" id="WP_107966054.1">
    <property type="nucleotide sequence ID" value="NZ_NWBU01000004.1"/>
</dbReference>
<keyword evidence="1" id="KW-0472">Membrane</keyword>
<dbReference type="AlphaFoldDB" id="A0A2T5G0Z7"/>
<gene>
    <name evidence="2" type="ORF">CLG96_01325</name>
</gene>
<feature type="transmembrane region" description="Helical" evidence="1">
    <location>
        <begin position="12"/>
        <end position="36"/>
    </location>
</feature>
<evidence type="ECO:0000313" key="2">
    <source>
        <dbReference type="EMBL" id="PTQ12817.1"/>
    </source>
</evidence>
<keyword evidence="3" id="KW-1185">Reference proteome</keyword>